<sequence>MTDKEILSFLESHESILKIAGILKNILREIGYEILKGLANLWDILAGSQAKTLDLLDFTSYPKVAKIVQDYQVFGIAIAGICVVGLGFFLMRDKEND</sequence>
<dbReference type="Pfam" id="PF26635">
    <property type="entry name" value="DUF8208"/>
    <property type="match status" value="1"/>
</dbReference>
<dbReference type="Proteomes" id="UP000249828">
    <property type="component" value="Unassembled WGS sequence"/>
</dbReference>
<evidence type="ECO:0000313" key="4">
    <source>
        <dbReference type="Proteomes" id="UP000249828"/>
    </source>
</evidence>
<dbReference type="EMBL" id="PIEU01000064">
    <property type="protein sequence ID" value="PZL73743.1"/>
    <property type="molecule type" value="Genomic_DNA"/>
</dbReference>
<dbReference type="RefSeq" id="WP_146237805.1">
    <property type="nucleotide sequence ID" value="NZ_PIEU01000064.1"/>
</dbReference>
<feature type="non-terminal residue" evidence="3">
    <location>
        <position position="97"/>
    </location>
</feature>
<accession>A0A2W3ZY92</accession>
<evidence type="ECO:0000259" key="2">
    <source>
        <dbReference type="Pfam" id="PF26635"/>
    </source>
</evidence>
<name>A0A2W3ZY92_9ENTE</name>
<feature type="transmembrane region" description="Helical" evidence="1">
    <location>
        <begin position="71"/>
        <end position="91"/>
    </location>
</feature>
<evidence type="ECO:0000313" key="3">
    <source>
        <dbReference type="EMBL" id="PZL73743.1"/>
    </source>
</evidence>
<proteinExistence type="predicted"/>
<keyword evidence="1" id="KW-1133">Transmembrane helix</keyword>
<dbReference type="InterPro" id="IPR058521">
    <property type="entry name" value="DUF8208"/>
</dbReference>
<keyword evidence="1" id="KW-0812">Transmembrane</keyword>
<keyword evidence="4" id="KW-1185">Reference proteome</keyword>
<evidence type="ECO:0000256" key="1">
    <source>
        <dbReference type="SAM" id="Phobius"/>
    </source>
</evidence>
<gene>
    <name evidence="3" type="ORF">CI088_08020</name>
</gene>
<keyword evidence="1" id="KW-0472">Membrane</keyword>
<comment type="caution">
    <text evidence="3">The sequence shown here is derived from an EMBL/GenBank/DDBJ whole genome shotgun (WGS) entry which is preliminary data.</text>
</comment>
<feature type="domain" description="DUF8208" evidence="2">
    <location>
        <begin position="20"/>
        <end position="95"/>
    </location>
</feature>
<protein>
    <recommendedName>
        <fullName evidence="2">DUF8208 domain-containing protein</fullName>
    </recommendedName>
</protein>
<dbReference type="AlphaFoldDB" id="A0A2W3ZY92"/>
<reference evidence="3 4" key="1">
    <citation type="submission" date="2017-11" db="EMBL/GenBank/DDBJ databases">
        <title>Draft genome sequence of Enterococcus plantarum TRW2 strain isolated from lettuce.</title>
        <authorList>
            <person name="Kim E.B."/>
            <person name="Marco M.L."/>
            <person name="Williams T.R."/>
            <person name="You I.H."/>
        </authorList>
    </citation>
    <scope>NUCLEOTIDE SEQUENCE [LARGE SCALE GENOMIC DNA]</scope>
    <source>
        <strain evidence="3 4">TRW2</strain>
    </source>
</reference>
<organism evidence="3 4">
    <name type="scientific">Enterococcus plantarum</name>
    <dbReference type="NCBI Taxonomy" id="1077675"/>
    <lineage>
        <taxon>Bacteria</taxon>
        <taxon>Bacillati</taxon>
        <taxon>Bacillota</taxon>
        <taxon>Bacilli</taxon>
        <taxon>Lactobacillales</taxon>
        <taxon>Enterococcaceae</taxon>
        <taxon>Enterococcus</taxon>
    </lineage>
</organism>